<dbReference type="GO" id="GO:0003723">
    <property type="term" value="F:RNA binding"/>
    <property type="evidence" value="ECO:0007669"/>
    <property type="project" value="UniProtKB-UniRule"/>
</dbReference>
<dbReference type="SUPFAM" id="SSF54768">
    <property type="entry name" value="dsRNA-binding domain-like"/>
    <property type="match status" value="1"/>
</dbReference>
<proteinExistence type="predicted"/>
<dbReference type="Proteomes" id="UP001274896">
    <property type="component" value="Unassembled WGS sequence"/>
</dbReference>
<feature type="domain" description="RRM" evidence="10">
    <location>
        <begin position="511"/>
        <end position="589"/>
    </location>
</feature>
<dbReference type="GO" id="GO:0042572">
    <property type="term" value="P:retinol metabolic process"/>
    <property type="evidence" value="ECO:0007669"/>
    <property type="project" value="InterPro"/>
</dbReference>
<keyword evidence="5 8" id="KW-0694">RNA-binding</keyword>
<evidence type="ECO:0000256" key="6">
    <source>
        <dbReference type="ARBA" id="ARBA00030581"/>
    </source>
</evidence>
<dbReference type="InterPro" id="IPR042288">
    <property type="entry name" value="LRAT"/>
</dbReference>
<feature type="domain" description="LRAT" evidence="11">
    <location>
        <begin position="54"/>
        <end position="182"/>
    </location>
</feature>
<dbReference type="EMBL" id="JAUCMX010000025">
    <property type="protein sequence ID" value="KAK3511105.1"/>
    <property type="molecule type" value="Genomic_DNA"/>
</dbReference>
<feature type="domain" description="RRM" evidence="10">
    <location>
        <begin position="686"/>
        <end position="758"/>
    </location>
</feature>
<evidence type="ECO:0000259" key="10">
    <source>
        <dbReference type="PROSITE" id="PS50102"/>
    </source>
</evidence>
<evidence type="ECO:0000313" key="13">
    <source>
        <dbReference type="Proteomes" id="UP001274896"/>
    </source>
</evidence>
<evidence type="ECO:0000256" key="7">
    <source>
        <dbReference type="PIRSR" id="PIRSR642288-1"/>
    </source>
</evidence>
<evidence type="ECO:0000313" key="12">
    <source>
        <dbReference type="EMBL" id="KAK3511105.1"/>
    </source>
</evidence>
<comment type="subcellular location">
    <subcellularLocation>
        <location evidence="1">Cytoplasm</location>
    </subcellularLocation>
</comment>
<gene>
    <name evidence="12" type="ORF">QTP70_030300</name>
</gene>
<dbReference type="Pfam" id="PF04970">
    <property type="entry name" value="LRAT"/>
    <property type="match status" value="2"/>
</dbReference>
<keyword evidence="3" id="KW-0963">Cytoplasm</keyword>
<dbReference type="AlphaFoldDB" id="A0AAE0Q0A1"/>
<feature type="signal peptide" evidence="9">
    <location>
        <begin position="1"/>
        <end position="16"/>
    </location>
</feature>
<dbReference type="InterPro" id="IPR000504">
    <property type="entry name" value="RRM_dom"/>
</dbReference>
<protein>
    <recommendedName>
        <fullName evidence="2">Probable RNA-binding protein 46</fullName>
    </recommendedName>
    <alternativeName>
        <fullName evidence="6">RNA-binding motif protein 46</fullName>
    </alternativeName>
</protein>
<dbReference type="PANTHER" id="PTHR46678:SF2">
    <property type="entry name" value="LECITHIN RETINOL ACYLTRANSFERASE-LIKE-RELATED"/>
    <property type="match status" value="1"/>
</dbReference>
<keyword evidence="9" id="KW-0732">Signal</keyword>
<dbReference type="FunFam" id="3.30.70.330:FF:000022">
    <property type="entry name" value="APOBEC1 complementation factor isoform X1"/>
    <property type="match status" value="1"/>
</dbReference>
<dbReference type="InterPro" id="IPR006535">
    <property type="entry name" value="HnRNP_R/Q_splicing_fac"/>
</dbReference>
<dbReference type="GO" id="GO:0005791">
    <property type="term" value="C:rough endoplasmic reticulum"/>
    <property type="evidence" value="ECO:0007669"/>
    <property type="project" value="TreeGrafter"/>
</dbReference>
<dbReference type="PROSITE" id="PS50102">
    <property type="entry name" value="RRM"/>
    <property type="match status" value="3"/>
</dbReference>
<dbReference type="Pfam" id="PF14709">
    <property type="entry name" value="DND1_DSRM"/>
    <property type="match status" value="1"/>
</dbReference>
<evidence type="ECO:0000256" key="8">
    <source>
        <dbReference type="PROSITE-ProRule" id="PRU00176"/>
    </source>
</evidence>
<keyword evidence="4" id="KW-0677">Repeat</keyword>
<evidence type="ECO:0000256" key="4">
    <source>
        <dbReference type="ARBA" id="ARBA00022737"/>
    </source>
</evidence>
<evidence type="ECO:0000256" key="3">
    <source>
        <dbReference type="ARBA" id="ARBA00022490"/>
    </source>
</evidence>
<dbReference type="SUPFAM" id="SSF54928">
    <property type="entry name" value="RNA-binding domain, RBD"/>
    <property type="match status" value="2"/>
</dbReference>
<dbReference type="Gene3D" id="3.30.160.20">
    <property type="match status" value="1"/>
</dbReference>
<feature type="domain" description="RRM" evidence="10">
    <location>
        <begin position="591"/>
        <end position="673"/>
    </location>
</feature>
<keyword evidence="13" id="KW-1185">Reference proteome</keyword>
<dbReference type="InterPro" id="IPR007053">
    <property type="entry name" value="LRAT_dom"/>
</dbReference>
<dbReference type="GO" id="GO:0006776">
    <property type="term" value="P:vitamin A metabolic process"/>
    <property type="evidence" value="ECO:0007669"/>
    <property type="project" value="TreeGrafter"/>
</dbReference>
<dbReference type="CDD" id="cd12492">
    <property type="entry name" value="RRM2_RBM46"/>
    <property type="match status" value="1"/>
</dbReference>
<evidence type="ECO:0000256" key="1">
    <source>
        <dbReference type="ARBA" id="ARBA00004496"/>
    </source>
</evidence>
<dbReference type="PANTHER" id="PTHR46678">
    <property type="entry name" value="LECITHIN RETINOL ACYLTRANSFERASE"/>
    <property type="match status" value="1"/>
</dbReference>
<feature type="domain" description="LRAT" evidence="11">
    <location>
        <begin position="330"/>
        <end position="457"/>
    </location>
</feature>
<organism evidence="12 13">
    <name type="scientific">Hemibagrus guttatus</name>
    <dbReference type="NCBI Taxonomy" id="175788"/>
    <lineage>
        <taxon>Eukaryota</taxon>
        <taxon>Metazoa</taxon>
        <taxon>Chordata</taxon>
        <taxon>Craniata</taxon>
        <taxon>Vertebrata</taxon>
        <taxon>Euteleostomi</taxon>
        <taxon>Actinopterygii</taxon>
        <taxon>Neopterygii</taxon>
        <taxon>Teleostei</taxon>
        <taxon>Ostariophysi</taxon>
        <taxon>Siluriformes</taxon>
        <taxon>Bagridae</taxon>
        <taxon>Hemibagrus</taxon>
    </lineage>
</organism>
<dbReference type="Gene3D" id="3.90.1720.10">
    <property type="entry name" value="endopeptidase domain like (from Nostoc punctiforme)"/>
    <property type="match status" value="2"/>
</dbReference>
<evidence type="ECO:0000256" key="2">
    <source>
        <dbReference type="ARBA" id="ARBA00021018"/>
    </source>
</evidence>
<feature type="active site" description="Acyl-thioester intermediate" evidence="7">
    <location>
        <position position="441"/>
    </location>
</feature>
<dbReference type="InterPro" id="IPR034435">
    <property type="entry name" value="RBM46_RRM2"/>
</dbReference>
<dbReference type="InterPro" id="IPR035979">
    <property type="entry name" value="RBD_domain_sf"/>
</dbReference>
<dbReference type="InterPro" id="IPR012677">
    <property type="entry name" value="Nucleotide-bd_a/b_plait_sf"/>
</dbReference>
<evidence type="ECO:0000256" key="5">
    <source>
        <dbReference type="ARBA" id="ARBA00022884"/>
    </source>
</evidence>
<name>A0AAE0Q0A1_9TELE</name>
<reference evidence="12" key="1">
    <citation type="submission" date="2023-06" db="EMBL/GenBank/DDBJ databases">
        <title>Male Hemibagrus guttatus genome.</title>
        <authorList>
            <person name="Bian C."/>
        </authorList>
    </citation>
    <scope>NUCLEOTIDE SEQUENCE</scope>
    <source>
        <strain evidence="12">Male_cb2023</strain>
        <tissue evidence="12">Muscle</tissue>
    </source>
</reference>
<evidence type="ECO:0000259" key="11">
    <source>
        <dbReference type="PROSITE" id="PS51934"/>
    </source>
</evidence>
<dbReference type="SMART" id="SM00360">
    <property type="entry name" value="RRM"/>
    <property type="match status" value="3"/>
</dbReference>
<evidence type="ECO:0000256" key="9">
    <source>
        <dbReference type="SAM" id="SignalP"/>
    </source>
</evidence>
<dbReference type="GO" id="GO:0047173">
    <property type="term" value="F:phosphatidylcholine-retinol O-acyltransferase activity"/>
    <property type="evidence" value="ECO:0007669"/>
    <property type="project" value="InterPro"/>
</dbReference>
<sequence>MLDSVLLLLQKTLLFAHRDFFSAVASRADTPRRHRERAERTGAEVTAQLERGDLLEVPRTLFVHFGIYLGDGTVAHLIPDILPLLTRDELRVRAVVSNGRLLLGVLCRRAAVRVDTLEDFVYGARVLLVNAMDAALGVRPAPNEEVARTAETLVGAVRYSLLWNNCEHFVTFCRYGTGVSLQTDKLCRCSPGRGPDDLRDEAPPPSFGVHPQGAEALPGNTSDRIVHRREGLHCLPGLGPAPLAVDGLRVRRSRSVIPTPLLSLCVEDKTFLSLSGRQLLSETMFLLRFLLRFLSSFFTALIADKKNRKKDKKKLNTDTYDITGFKRGDLLEVPRTLFTHFGIYLGNNCVAHLIPDILPLISADDGAISKMVTNNRLILGVIAKKASVRVDSVEDFAYGAEILVNSMDRVCSRSPLHGEEVARRAEKLMGFIDYSLLWFNCEHYVMFCRYGTSMSFQTYQVKMSDGQSVSTEAALLELMKKSGYDMIQENGQRRYGGPPPGWEGPPPPRGCEVFVGKIPRDVYEDKLVPLFERAGSIYEFRLMMEFSGENRGYGFVMYTTREEAQRAITLLDNFEICPGKFIGVCVSLNNCRLFIGSIPKEMKKEEILEEMMNVTDGVVDVIVYPSAIDKTKNRGFAFVEYESHKAAALARRNLVPGTFQLWGQTVKVNWAKPEKDVDEETMERVRVLYVRNLMLHTTEETLCLEFSRLKPGSVDRVKKLTDYAFIHFYCREDALAAQQSMDGKLIDGSPIEVTLAKPASKDTGRRYRSRFGHDETAPMLYSHSNFLIQSKDDSGIIMGSGVLNDGFSARPLSSSPRASCSYSVELERCVYPGSSLVPIGLQSLKPSQLGSAVALLEYYCQKNGWSLPEYYLYTITPPTYFTTGHEEVTPLVCKVVISSSQSSYMSSKVCTVLNEAKELAAHTALLNLDLSFYAPGSPGSFSPPAVSCRAVPYTAYPISPISPPLSISSSRGSRFYIPNQPPF</sequence>
<feature type="chain" id="PRO_5042148593" description="Probable RNA-binding protein 46" evidence="9">
    <location>
        <begin position="17"/>
        <end position="983"/>
    </location>
</feature>
<dbReference type="Gene3D" id="3.30.70.330">
    <property type="match status" value="3"/>
</dbReference>
<accession>A0AAE0Q0A1</accession>
<dbReference type="NCBIfam" id="TIGR01648">
    <property type="entry name" value="hnRNP-R-Q"/>
    <property type="match status" value="1"/>
</dbReference>
<dbReference type="FunFam" id="3.30.70.330:FF:000026">
    <property type="entry name" value="APOBEC1 complementation factor isoform X1"/>
    <property type="match status" value="1"/>
</dbReference>
<comment type="caution">
    <text evidence="12">The sequence shown here is derived from an EMBL/GenBank/DDBJ whole genome shotgun (WGS) entry which is preliminary data.</text>
</comment>
<dbReference type="PROSITE" id="PS51934">
    <property type="entry name" value="LRAT"/>
    <property type="match status" value="2"/>
</dbReference>
<dbReference type="Pfam" id="PF00076">
    <property type="entry name" value="RRM_1"/>
    <property type="match status" value="3"/>
</dbReference>